<dbReference type="Pfam" id="PF07883">
    <property type="entry name" value="Cupin_2"/>
    <property type="match status" value="1"/>
</dbReference>
<feature type="signal peptide" evidence="1">
    <location>
        <begin position="1"/>
        <end position="26"/>
    </location>
</feature>
<keyword evidence="4" id="KW-1185">Reference proteome</keyword>
<keyword evidence="1" id="KW-0732">Signal</keyword>
<name>A0A4U1J2X3_9BACT</name>
<dbReference type="InterPro" id="IPR013096">
    <property type="entry name" value="Cupin_2"/>
</dbReference>
<dbReference type="CDD" id="cd02208">
    <property type="entry name" value="cupin_RmlC-like"/>
    <property type="match status" value="1"/>
</dbReference>
<dbReference type="PANTHER" id="PTHR43346">
    <property type="entry name" value="LIGAND BINDING DOMAIN PROTEIN, PUTATIVE (AFU_ORTHOLOGUE AFUA_6G14370)-RELATED"/>
    <property type="match status" value="1"/>
</dbReference>
<dbReference type="InterPro" id="IPR014710">
    <property type="entry name" value="RmlC-like_jellyroll"/>
</dbReference>
<protein>
    <submittedName>
        <fullName evidence="3">Cupin domain-containing protein</fullName>
    </submittedName>
</protein>
<dbReference type="Proteomes" id="UP000309215">
    <property type="component" value="Unassembled WGS sequence"/>
</dbReference>
<evidence type="ECO:0000313" key="3">
    <source>
        <dbReference type="EMBL" id="TKD01489.1"/>
    </source>
</evidence>
<dbReference type="OrthoDB" id="9797047at2"/>
<feature type="domain" description="Cupin type-2" evidence="2">
    <location>
        <begin position="93"/>
        <end position="156"/>
    </location>
</feature>
<evidence type="ECO:0000259" key="2">
    <source>
        <dbReference type="Pfam" id="PF07883"/>
    </source>
</evidence>
<feature type="chain" id="PRO_5020291202" evidence="1">
    <location>
        <begin position="27"/>
        <end position="176"/>
    </location>
</feature>
<dbReference type="InterPro" id="IPR011051">
    <property type="entry name" value="RmlC_Cupin_sf"/>
</dbReference>
<accession>A0A4U1J2X3</accession>
<evidence type="ECO:0000256" key="1">
    <source>
        <dbReference type="SAM" id="SignalP"/>
    </source>
</evidence>
<dbReference type="SUPFAM" id="SSF51182">
    <property type="entry name" value="RmlC-like cupins"/>
    <property type="match status" value="1"/>
</dbReference>
<gene>
    <name evidence="3" type="ORF">E8A74_30795</name>
</gene>
<dbReference type="PANTHER" id="PTHR43346:SF1">
    <property type="entry name" value="QUERCETIN 2,3-DIOXYGENASE-RELATED"/>
    <property type="match status" value="1"/>
</dbReference>
<dbReference type="AlphaFoldDB" id="A0A4U1J2X3"/>
<comment type="caution">
    <text evidence="3">The sequence shown here is derived from an EMBL/GenBank/DDBJ whole genome shotgun (WGS) entry which is preliminary data.</text>
</comment>
<organism evidence="3 4">
    <name type="scientific">Polyangium fumosum</name>
    <dbReference type="NCBI Taxonomy" id="889272"/>
    <lineage>
        <taxon>Bacteria</taxon>
        <taxon>Pseudomonadati</taxon>
        <taxon>Myxococcota</taxon>
        <taxon>Polyangia</taxon>
        <taxon>Polyangiales</taxon>
        <taxon>Polyangiaceae</taxon>
        <taxon>Polyangium</taxon>
    </lineage>
</organism>
<sequence length="176" mass="18686">MRAPFPPMTPIALLAATSLFVLSACASTQERCAEPAPAAPVGTAAAAAPPHADRNAFFMGNAREIVEKNPIGPDEKTKLVPLFENADHTVNVIQTRGTVPLHYHADHDELVVILEGSGTFSVEGQSRVVKAGDVQVIPRGAVHSYVHEGPGVTVVVSTFSSKFDPKDRIMVDAKKP</sequence>
<dbReference type="Gene3D" id="2.60.120.10">
    <property type="entry name" value="Jelly Rolls"/>
    <property type="match status" value="1"/>
</dbReference>
<reference evidence="3 4" key="1">
    <citation type="submission" date="2019-04" db="EMBL/GenBank/DDBJ databases">
        <authorList>
            <person name="Li Y."/>
            <person name="Wang J."/>
        </authorList>
    </citation>
    <scope>NUCLEOTIDE SEQUENCE [LARGE SCALE GENOMIC DNA]</scope>
    <source>
        <strain evidence="3 4">DSM 14668</strain>
    </source>
</reference>
<dbReference type="InterPro" id="IPR052538">
    <property type="entry name" value="Flavonoid_dioxygenase-like"/>
</dbReference>
<dbReference type="PROSITE" id="PS51257">
    <property type="entry name" value="PROKAR_LIPOPROTEIN"/>
    <property type="match status" value="1"/>
</dbReference>
<evidence type="ECO:0000313" key="4">
    <source>
        <dbReference type="Proteomes" id="UP000309215"/>
    </source>
</evidence>
<dbReference type="EMBL" id="SSMQ01000039">
    <property type="protein sequence ID" value="TKD01489.1"/>
    <property type="molecule type" value="Genomic_DNA"/>
</dbReference>
<proteinExistence type="predicted"/>